<proteinExistence type="predicted"/>
<reference evidence="3" key="2">
    <citation type="submission" date="2020-04" db="EMBL/GenBank/DDBJ databases">
        <authorList>
            <consortium name="NCBI Genome Project"/>
        </authorList>
    </citation>
    <scope>NUCLEOTIDE SEQUENCE</scope>
    <source>
        <strain evidence="3">CBS 342.82</strain>
    </source>
</reference>
<dbReference type="PANTHER" id="PTHR42085:SF1">
    <property type="entry name" value="F-BOX DOMAIN-CONTAINING PROTEIN"/>
    <property type="match status" value="1"/>
</dbReference>
<protein>
    <submittedName>
        <fullName evidence="3">Uncharacterized protein</fullName>
    </submittedName>
</protein>
<dbReference type="InterPro" id="IPR038883">
    <property type="entry name" value="AN11006-like"/>
</dbReference>
<dbReference type="PANTHER" id="PTHR42085">
    <property type="entry name" value="F-BOX DOMAIN-CONTAINING PROTEIN"/>
    <property type="match status" value="1"/>
</dbReference>
<dbReference type="Proteomes" id="UP000504637">
    <property type="component" value="Unplaced"/>
</dbReference>
<dbReference type="AlphaFoldDB" id="A0A6J3M5L7"/>
<dbReference type="RefSeq" id="XP_033460392.1">
    <property type="nucleotide sequence ID" value="XM_033606395.1"/>
</dbReference>
<evidence type="ECO:0000313" key="3">
    <source>
        <dbReference type="RefSeq" id="XP_033460392.1"/>
    </source>
</evidence>
<organism evidence="3">
    <name type="scientific">Dissoconium aciculare CBS 342.82</name>
    <dbReference type="NCBI Taxonomy" id="1314786"/>
    <lineage>
        <taxon>Eukaryota</taxon>
        <taxon>Fungi</taxon>
        <taxon>Dikarya</taxon>
        <taxon>Ascomycota</taxon>
        <taxon>Pezizomycotina</taxon>
        <taxon>Dothideomycetes</taxon>
        <taxon>Dothideomycetidae</taxon>
        <taxon>Mycosphaerellales</taxon>
        <taxon>Dissoconiaceae</taxon>
        <taxon>Dissoconium</taxon>
    </lineage>
</organism>
<name>A0A6J3M5L7_9PEZI</name>
<feature type="region of interest" description="Disordered" evidence="1">
    <location>
        <begin position="35"/>
        <end position="70"/>
    </location>
</feature>
<accession>A0A6J3M5L7</accession>
<reference evidence="3" key="3">
    <citation type="submission" date="2025-08" db="UniProtKB">
        <authorList>
            <consortium name="RefSeq"/>
        </authorList>
    </citation>
    <scope>IDENTIFICATION</scope>
    <source>
        <strain evidence="3">CBS 342.82</strain>
    </source>
</reference>
<sequence>MAFQDRRPPASFLSLPSELRNAIYTYLFDPAYSTTEADLSSPPSEPPNAPSTEPSRPDLRPSCAVESNNQRSSHALRVLQTCKQMHHEARLLALTHLPFHVRGETALPETFSVRSARLPRDRLRAVRTLTLTARISHLRAMNEAWGGVPFGAPELRLDALVIVPSRPDVTDLPFREIADLSQSHTLAYVLGETLKGLRNVGYVEVRNHGCFDGAVWEKLYCGVVYRLWRWGGGKCGIRFASGRAEEPGRAAEENRWFRAYLKDEKGDEGVEVGVEVCRLVGTSGQFPFDPSIDPRTDM</sequence>
<dbReference type="GeneID" id="54364195"/>
<evidence type="ECO:0000256" key="1">
    <source>
        <dbReference type="SAM" id="MobiDB-lite"/>
    </source>
</evidence>
<dbReference type="OrthoDB" id="5413827at2759"/>
<evidence type="ECO:0000313" key="2">
    <source>
        <dbReference type="Proteomes" id="UP000504637"/>
    </source>
</evidence>
<reference evidence="3" key="1">
    <citation type="submission" date="2020-01" db="EMBL/GenBank/DDBJ databases">
        <authorList>
            <consortium name="DOE Joint Genome Institute"/>
            <person name="Haridas S."/>
            <person name="Albert R."/>
            <person name="Binder M."/>
            <person name="Bloem J."/>
            <person name="Labutti K."/>
            <person name="Salamov A."/>
            <person name="Andreopoulos B."/>
            <person name="Baker S.E."/>
            <person name="Barry K."/>
            <person name="Bills G."/>
            <person name="Bluhm B.H."/>
            <person name="Cannon C."/>
            <person name="Castanera R."/>
            <person name="Culley D.E."/>
            <person name="Daum C."/>
            <person name="Ezra D."/>
            <person name="Gonzalez J.B."/>
            <person name="Henrissat B."/>
            <person name="Kuo A."/>
            <person name="Liang C."/>
            <person name="Lipzen A."/>
            <person name="Lutzoni F."/>
            <person name="Magnuson J."/>
            <person name="Mondo S."/>
            <person name="Nolan M."/>
            <person name="Ohm R."/>
            <person name="Pangilinan J."/>
            <person name="Park H.-J."/>
            <person name="Ramirez L."/>
            <person name="Alfaro M."/>
            <person name="Sun H."/>
            <person name="Tritt A."/>
            <person name="Yoshinaga Y."/>
            <person name="Zwiers L.-H."/>
            <person name="Turgeon B.G."/>
            <person name="Goodwin S.B."/>
            <person name="Spatafora J.W."/>
            <person name="Crous P.W."/>
            <person name="Grigoriev I.V."/>
        </authorList>
    </citation>
    <scope>NUCLEOTIDE SEQUENCE</scope>
    <source>
        <strain evidence="3">CBS 342.82</strain>
    </source>
</reference>
<keyword evidence="2" id="KW-1185">Reference proteome</keyword>
<gene>
    <name evidence="3" type="ORF">K489DRAFT_388183</name>
</gene>